<reference evidence="1 2" key="1">
    <citation type="journal article" date="2012" name="BMC Genomics">
        <title>Comparative genomic analysis of human infective Trypanosoma cruzi lineages with the bat-restricted subspecies T. cruzi marinkellei.</title>
        <authorList>
            <person name="Franzen O."/>
            <person name="Talavera-Lopez C."/>
            <person name="Ochaya S."/>
            <person name="Butler C.E."/>
            <person name="Messenger L.A."/>
            <person name="Lewis M.D."/>
            <person name="Llewellyn M.S."/>
            <person name="Marinkelle C.J."/>
            <person name="Tyler K.M."/>
            <person name="Miles M.A."/>
            <person name="Andersson B."/>
        </authorList>
    </citation>
    <scope>NUCLEOTIDE SEQUENCE [LARGE SCALE GENOMIC DNA]</scope>
    <source>
        <strain evidence="1 2">B7</strain>
    </source>
</reference>
<keyword evidence="2" id="KW-1185">Reference proteome</keyword>
<dbReference type="Proteomes" id="UP000007350">
    <property type="component" value="Unassembled WGS sequence"/>
</dbReference>
<gene>
    <name evidence="1" type="ORF">MOQ_008038</name>
</gene>
<feature type="non-terminal residue" evidence="1">
    <location>
        <position position="280"/>
    </location>
</feature>
<proteinExistence type="predicted"/>
<organism evidence="1 2">
    <name type="scientific">Trypanosoma cruzi marinkellei</name>
    <dbReference type="NCBI Taxonomy" id="85056"/>
    <lineage>
        <taxon>Eukaryota</taxon>
        <taxon>Discoba</taxon>
        <taxon>Euglenozoa</taxon>
        <taxon>Kinetoplastea</taxon>
        <taxon>Metakinetoplastina</taxon>
        <taxon>Trypanosomatida</taxon>
        <taxon>Trypanosomatidae</taxon>
        <taxon>Trypanosoma</taxon>
        <taxon>Schizotrypanum</taxon>
    </lineage>
</organism>
<protein>
    <submittedName>
        <fullName evidence="1">Uncharacterized protein</fullName>
    </submittedName>
</protein>
<evidence type="ECO:0000313" key="2">
    <source>
        <dbReference type="Proteomes" id="UP000007350"/>
    </source>
</evidence>
<sequence>IAPAHDGRSSVDVDAETGDVLLCDGLTGVSRFHFDSVTYHPFHAMAYESVLARRVAENFGGGCPYACNTPPCAMHGAVIHGSLRIHSVDLFHALVLSAVGHALDVLAETSVSDVQLHYSMARLYSWGVTDILNQQVVAHRHVGVYTHDTDEYCRPQLQQHVVKNREDAALDALLRRACAVPEGHSSIIFSLVAKSANTSVSGILTIALLPQLSQGNRFLQEDMHILREIISGHPVPHERRCWLLQHLFPSEEIRSLSMITCITDEYRFYHENYCNCMYGL</sequence>
<dbReference type="OrthoDB" id="250673at2759"/>
<dbReference type="AlphaFoldDB" id="K2LZY0"/>
<evidence type="ECO:0000313" key="1">
    <source>
        <dbReference type="EMBL" id="EKF28223.1"/>
    </source>
</evidence>
<feature type="non-terminal residue" evidence="1">
    <location>
        <position position="1"/>
    </location>
</feature>
<comment type="caution">
    <text evidence="1">The sequence shown here is derived from an EMBL/GenBank/DDBJ whole genome shotgun (WGS) entry which is preliminary data.</text>
</comment>
<accession>K2LZY0</accession>
<dbReference type="EMBL" id="AHKC01016384">
    <property type="protein sequence ID" value="EKF28223.1"/>
    <property type="molecule type" value="Genomic_DNA"/>
</dbReference>
<name>K2LZY0_TRYCR</name>